<dbReference type="AlphaFoldDB" id="A0A1E3QU78"/>
<dbReference type="STRING" id="984486.A0A1E3QU78"/>
<dbReference type="Proteomes" id="UP000094336">
    <property type="component" value="Unassembled WGS sequence"/>
</dbReference>
<dbReference type="PANTHER" id="PTHR34706">
    <property type="entry name" value="SLR1338 PROTEIN"/>
    <property type="match status" value="1"/>
</dbReference>
<feature type="compositionally biased region" description="Low complexity" evidence="1">
    <location>
        <begin position="16"/>
        <end position="25"/>
    </location>
</feature>
<proteinExistence type="predicted"/>
<reference evidence="4" key="1">
    <citation type="submission" date="2016-05" db="EMBL/GenBank/DDBJ databases">
        <title>Comparative genomics of biotechnologically important yeasts.</title>
        <authorList>
            <consortium name="DOE Joint Genome Institute"/>
            <person name="Riley R."/>
            <person name="Haridas S."/>
            <person name="Wolfe K.H."/>
            <person name="Lopes M.R."/>
            <person name="Hittinger C.T."/>
            <person name="Goker M."/>
            <person name="Salamov A."/>
            <person name="Wisecaver J."/>
            <person name="Long T.M."/>
            <person name="Aerts A.L."/>
            <person name="Barry K."/>
            <person name="Choi C."/>
            <person name="Clum A."/>
            <person name="Coughlan A.Y."/>
            <person name="Deshpande S."/>
            <person name="Douglass A.P."/>
            <person name="Hanson S.J."/>
            <person name="Klenk H.-P."/>
            <person name="Labutti K."/>
            <person name="Lapidus A."/>
            <person name="Lindquist E."/>
            <person name="Lipzen A."/>
            <person name="Meier-Kolthoff J.P."/>
            <person name="Ohm R.A."/>
            <person name="Otillar R.P."/>
            <person name="Pangilinan J."/>
            <person name="Peng Y."/>
            <person name="Rokas A."/>
            <person name="Rosa C.A."/>
            <person name="Scheuner C."/>
            <person name="Sibirny A.A."/>
            <person name="Slot J.C."/>
            <person name="Stielow J.B."/>
            <person name="Sun H."/>
            <person name="Kurtzman C.P."/>
            <person name="Blackwell M."/>
            <person name="Grigoriev I.V."/>
            <person name="Jeffries T.W."/>
        </authorList>
    </citation>
    <scope>NUCLEOTIDE SEQUENCE [LARGE SCALE GENOMIC DNA]</scope>
    <source>
        <strain evidence="4">NRRL Y-12698</strain>
    </source>
</reference>
<sequence>MNNQAPPVYSAVSEKSSTPRTFTRPSGPPPGSSPAVRRQSTIASIYQPGNYSVFLPLIIKSLNRLQNPQYWKEYKNKSSLLKLFLKKKYSKTDLLRADDEIFPSPKYKNFYKHKEEILATLQQTNIIENLNAIRRQLRIPVSLDLHELAQLVFFDCVVYIDNSGSMSEPKRQKEYKSIMETFMQIVAINESGLSLRFMNNHENIAGAILEDMGIDIDRRISSPELLATILNSPHVAYYGVTPLATKLHKNVLQPFVYDKLLAGTFTKPLLVMVLTDGEPYGEDPGFTIRKVVLDTQKMLEKHGWPPASVLYQFGQVGNDRRAAQSLDDLDNDPLIGDVIDCNNVYEKEKLQLHDDVANRIFYVKKLALGPIDEKFDLADELTM</sequence>
<organism evidence="3 4">
    <name type="scientific">Babjeviella inositovora NRRL Y-12698</name>
    <dbReference type="NCBI Taxonomy" id="984486"/>
    <lineage>
        <taxon>Eukaryota</taxon>
        <taxon>Fungi</taxon>
        <taxon>Dikarya</taxon>
        <taxon>Ascomycota</taxon>
        <taxon>Saccharomycotina</taxon>
        <taxon>Pichiomycetes</taxon>
        <taxon>Serinales incertae sedis</taxon>
        <taxon>Babjeviella</taxon>
    </lineage>
</organism>
<dbReference type="RefSeq" id="XP_018986576.1">
    <property type="nucleotide sequence ID" value="XM_019128344.1"/>
</dbReference>
<evidence type="ECO:0000256" key="1">
    <source>
        <dbReference type="SAM" id="MobiDB-lite"/>
    </source>
</evidence>
<dbReference type="PANTHER" id="PTHR34706:SF1">
    <property type="entry name" value="VWFA DOMAIN-CONTAINING PROTEIN"/>
    <property type="match status" value="1"/>
</dbReference>
<evidence type="ECO:0000313" key="4">
    <source>
        <dbReference type="Proteomes" id="UP000094336"/>
    </source>
</evidence>
<name>A0A1E3QU78_9ASCO</name>
<feature type="region of interest" description="Disordered" evidence="1">
    <location>
        <begin position="1"/>
        <end position="37"/>
    </location>
</feature>
<gene>
    <name evidence="3" type="ORF">BABINDRAFT_160625</name>
</gene>
<protein>
    <recommendedName>
        <fullName evidence="2">VWFA domain-containing protein</fullName>
    </recommendedName>
</protein>
<dbReference type="GeneID" id="30146197"/>
<dbReference type="OrthoDB" id="2142040at2759"/>
<evidence type="ECO:0000259" key="2">
    <source>
        <dbReference type="PROSITE" id="PS50234"/>
    </source>
</evidence>
<dbReference type="EMBL" id="KV454428">
    <property type="protein sequence ID" value="ODQ81248.1"/>
    <property type="molecule type" value="Genomic_DNA"/>
</dbReference>
<accession>A0A1E3QU78</accession>
<feature type="domain" description="VWFA" evidence="2">
    <location>
        <begin position="155"/>
        <end position="381"/>
    </location>
</feature>
<dbReference type="PROSITE" id="PS50234">
    <property type="entry name" value="VWFA"/>
    <property type="match status" value="1"/>
</dbReference>
<keyword evidence="4" id="KW-1185">Reference proteome</keyword>
<dbReference type="InterPro" id="IPR002035">
    <property type="entry name" value="VWF_A"/>
</dbReference>
<evidence type="ECO:0000313" key="3">
    <source>
        <dbReference type="EMBL" id="ODQ81248.1"/>
    </source>
</evidence>